<accession>A0A369QD69</accession>
<keyword evidence="13" id="KW-1185">Reference proteome</keyword>
<feature type="transmembrane region" description="Helical" evidence="11">
    <location>
        <begin position="39"/>
        <end position="58"/>
    </location>
</feature>
<dbReference type="NCBIfam" id="NF004320">
    <property type="entry name" value="PRK05715.1-2"/>
    <property type="match status" value="1"/>
</dbReference>
<dbReference type="EMBL" id="QASA01000001">
    <property type="protein sequence ID" value="RDC61505.1"/>
    <property type="molecule type" value="Genomic_DNA"/>
</dbReference>
<dbReference type="NCBIfam" id="NF004321">
    <property type="entry name" value="PRK05715.1-3"/>
    <property type="match status" value="1"/>
</dbReference>
<proteinExistence type="inferred from homology"/>
<comment type="caution">
    <text evidence="12">The sequence shown here is derived from an EMBL/GenBank/DDBJ whole genome shotgun (WGS) entry which is preliminary data.</text>
</comment>
<comment type="similarity">
    <text evidence="3 11">Belongs to the complex I subunit 4L family.</text>
</comment>
<dbReference type="GO" id="GO:0030964">
    <property type="term" value="C:NADH dehydrogenase complex"/>
    <property type="evidence" value="ECO:0007669"/>
    <property type="project" value="TreeGrafter"/>
</dbReference>
<reference evidence="12 13" key="1">
    <citation type="submission" date="2018-04" db="EMBL/GenBank/DDBJ databases">
        <title>Adhaeribacter sp. HMF7616 genome sequencing and assembly.</title>
        <authorList>
            <person name="Kang H."/>
            <person name="Kang J."/>
            <person name="Cha I."/>
            <person name="Kim H."/>
            <person name="Joh K."/>
        </authorList>
    </citation>
    <scope>NUCLEOTIDE SEQUENCE [LARGE SCALE GENOMIC DNA]</scope>
    <source>
        <strain evidence="12 13">HMF7616</strain>
    </source>
</reference>
<dbReference type="GO" id="GO:0048038">
    <property type="term" value="F:quinone binding"/>
    <property type="evidence" value="ECO:0007669"/>
    <property type="project" value="UniProtKB-KW"/>
</dbReference>
<feature type="transmembrane region" description="Helical" evidence="11">
    <location>
        <begin position="70"/>
        <end position="93"/>
    </location>
</feature>
<dbReference type="GO" id="GO:0050136">
    <property type="term" value="F:NADH dehydrogenase (quinone) (non-electrogenic) activity"/>
    <property type="evidence" value="ECO:0007669"/>
    <property type="project" value="UniProtKB-UniRule"/>
</dbReference>
<dbReference type="NCBIfam" id="NF004323">
    <property type="entry name" value="PRK05715.1-5"/>
    <property type="match status" value="1"/>
</dbReference>
<sequence>MNEIPEVIRTIPLHYYLFFSSTLFVIGIIGVLTRRNAIVIFMCIELMLNAVNLLLTAFSAYRSDANGQVFVFFIMAVAAAEVCVGLAIIVMIYRNLRSTDINILSNLKW</sequence>
<dbReference type="FunFam" id="1.10.287.3510:FF:000001">
    <property type="entry name" value="NADH-quinone oxidoreductase subunit K"/>
    <property type="match status" value="1"/>
</dbReference>
<evidence type="ECO:0000256" key="2">
    <source>
        <dbReference type="ARBA" id="ARBA00004141"/>
    </source>
</evidence>
<organism evidence="12 13">
    <name type="scientific">Adhaeribacter pallidiroseus</name>
    <dbReference type="NCBI Taxonomy" id="2072847"/>
    <lineage>
        <taxon>Bacteria</taxon>
        <taxon>Pseudomonadati</taxon>
        <taxon>Bacteroidota</taxon>
        <taxon>Cytophagia</taxon>
        <taxon>Cytophagales</taxon>
        <taxon>Hymenobacteraceae</taxon>
        <taxon>Adhaeribacter</taxon>
    </lineage>
</organism>
<dbReference type="GO" id="GO:0005886">
    <property type="term" value="C:plasma membrane"/>
    <property type="evidence" value="ECO:0007669"/>
    <property type="project" value="UniProtKB-SubCell"/>
</dbReference>
<dbReference type="OrthoDB" id="9810120at2"/>
<dbReference type="Gene3D" id="1.10.287.3510">
    <property type="match status" value="1"/>
</dbReference>
<protein>
    <recommendedName>
        <fullName evidence="11">NADH-quinone oxidoreductase subunit K</fullName>
        <ecNumber evidence="11">7.1.1.-</ecNumber>
    </recommendedName>
    <alternativeName>
        <fullName evidence="11">NADH dehydrogenase I subunit K</fullName>
    </alternativeName>
    <alternativeName>
        <fullName evidence="11">NDH-1 subunit K</fullName>
    </alternativeName>
</protein>
<evidence type="ECO:0000256" key="3">
    <source>
        <dbReference type="ARBA" id="ARBA00010519"/>
    </source>
</evidence>
<evidence type="ECO:0000256" key="9">
    <source>
        <dbReference type="ARBA" id="ARBA00023027"/>
    </source>
</evidence>
<keyword evidence="7 11" id="KW-1278">Translocase</keyword>
<evidence type="ECO:0000256" key="11">
    <source>
        <dbReference type="HAMAP-Rule" id="MF_01456"/>
    </source>
</evidence>
<comment type="function">
    <text evidence="1">NDH-1 shuttles electrons from NADH, via FMN and iron-sulfur (Fe-S) centers, to quinones in the respiratory chain. The immediate electron acceptor for the enzyme in this species is believed to be ubiquinone. Couples the redox reaction to proton translocation (for every two electrons transferred, four hydrogen ions are translocated across the cytoplasmic membrane), and thus conserves the redox energy in a proton gradient.</text>
</comment>
<dbReference type="HAMAP" id="MF_01456">
    <property type="entry name" value="NDH1_NuoK"/>
    <property type="match status" value="1"/>
</dbReference>
<keyword evidence="5 11" id="KW-0812">Transmembrane</keyword>
<comment type="subcellular location">
    <subcellularLocation>
        <location evidence="11">Cell membrane</location>
        <topology evidence="11">Multi-pass membrane protein</topology>
    </subcellularLocation>
    <subcellularLocation>
        <location evidence="2">Membrane</location>
        <topology evidence="2">Multi-pass membrane protein</topology>
    </subcellularLocation>
</comment>
<dbReference type="AlphaFoldDB" id="A0A369QD69"/>
<dbReference type="InterPro" id="IPR001133">
    <property type="entry name" value="NADH_UbQ_OxRdtase_chain4L/K"/>
</dbReference>
<evidence type="ECO:0000256" key="5">
    <source>
        <dbReference type="ARBA" id="ARBA00022692"/>
    </source>
</evidence>
<name>A0A369QD69_9BACT</name>
<keyword evidence="10 11" id="KW-0472">Membrane</keyword>
<gene>
    <name evidence="11 12" type="primary">nuoK</name>
    <name evidence="12" type="ORF">AHMF7616_00084</name>
</gene>
<evidence type="ECO:0000313" key="13">
    <source>
        <dbReference type="Proteomes" id="UP000253919"/>
    </source>
</evidence>
<keyword evidence="11" id="KW-1003">Cell membrane</keyword>
<keyword evidence="12" id="KW-0560">Oxidoreductase</keyword>
<evidence type="ECO:0000256" key="6">
    <source>
        <dbReference type="ARBA" id="ARBA00022719"/>
    </source>
</evidence>
<comment type="function">
    <text evidence="11">NDH-1 shuttles electrons from NADH, via FMN and iron-sulfur (Fe-S) centers, to quinones in the respiratory chain. The immediate electron acceptor for the enzyme in this species is believed to be a menaquinone. Couples the redox reaction to proton translocation (for every two electrons transferred, four hydrogen ions are translocated across the cytoplasmic membrane), and thus conserves the redox energy in a proton gradient.</text>
</comment>
<evidence type="ECO:0000256" key="8">
    <source>
        <dbReference type="ARBA" id="ARBA00022989"/>
    </source>
</evidence>
<dbReference type="Pfam" id="PF00420">
    <property type="entry name" value="Oxidored_q2"/>
    <property type="match status" value="1"/>
</dbReference>
<evidence type="ECO:0000256" key="7">
    <source>
        <dbReference type="ARBA" id="ARBA00022967"/>
    </source>
</evidence>
<keyword evidence="4 11" id="KW-0813">Transport</keyword>
<dbReference type="RefSeq" id="WP_115371087.1">
    <property type="nucleotide sequence ID" value="NZ_QASA01000001.1"/>
</dbReference>
<dbReference type="PANTHER" id="PTHR11434">
    <property type="entry name" value="NADH-UBIQUINONE OXIDOREDUCTASE SUBUNIT ND4L"/>
    <property type="match status" value="1"/>
</dbReference>
<evidence type="ECO:0000256" key="10">
    <source>
        <dbReference type="ARBA" id="ARBA00023136"/>
    </source>
</evidence>
<evidence type="ECO:0000256" key="4">
    <source>
        <dbReference type="ARBA" id="ARBA00022448"/>
    </source>
</evidence>
<keyword evidence="8 11" id="KW-1133">Transmembrane helix</keyword>
<evidence type="ECO:0000313" key="12">
    <source>
        <dbReference type="EMBL" id="RDC61505.1"/>
    </source>
</evidence>
<keyword evidence="12" id="KW-0830">Ubiquinone</keyword>
<comment type="subunit">
    <text evidence="11">NDH-1 is composed of 14 different subunits. Subunits NuoA, H, J, K, L, M, N constitute the membrane sector of the complex.</text>
</comment>
<comment type="catalytic activity">
    <reaction evidence="11">
        <text>a quinone + NADH + 5 H(+)(in) = a quinol + NAD(+) + 4 H(+)(out)</text>
        <dbReference type="Rhea" id="RHEA:57888"/>
        <dbReference type="ChEBI" id="CHEBI:15378"/>
        <dbReference type="ChEBI" id="CHEBI:24646"/>
        <dbReference type="ChEBI" id="CHEBI:57540"/>
        <dbReference type="ChEBI" id="CHEBI:57945"/>
        <dbReference type="ChEBI" id="CHEBI:132124"/>
    </reaction>
</comment>
<keyword evidence="6 11" id="KW-0874">Quinone</keyword>
<evidence type="ECO:0000256" key="1">
    <source>
        <dbReference type="ARBA" id="ARBA00002378"/>
    </source>
</evidence>
<dbReference type="GO" id="GO:0042773">
    <property type="term" value="P:ATP synthesis coupled electron transport"/>
    <property type="evidence" value="ECO:0007669"/>
    <property type="project" value="InterPro"/>
</dbReference>
<keyword evidence="9 11" id="KW-0520">NAD</keyword>
<dbReference type="EC" id="7.1.1.-" evidence="11"/>
<feature type="transmembrane region" description="Helical" evidence="11">
    <location>
        <begin position="13"/>
        <end position="32"/>
    </location>
</feature>
<dbReference type="PANTHER" id="PTHR11434:SF21">
    <property type="entry name" value="NADH DEHYDROGENASE SUBUNIT 4L-RELATED"/>
    <property type="match status" value="1"/>
</dbReference>
<dbReference type="InterPro" id="IPR039428">
    <property type="entry name" value="NUOK/Mnh_C1-like"/>
</dbReference>
<dbReference type="Proteomes" id="UP000253919">
    <property type="component" value="Unassembled WGS sequence"/>
</dbReference>